<evidence type="ECO:0000256" key="3">
    <source>
        <dbReference type="ARBA" id="ARBA00022827"/>
    </source>
</evidence>
<dbReference type="PANTHER" id="PTHR43735:SF3">
    <property type="entry name" value="FERROPTOSIS SUPPRESSOR PROTEIN 1"/>
    <property type="match status" value="1"/>
</dbReference>
<keyword evidence="2" id="KW-0285">Flavoprotein</keyword>
<evidence type="ECO:0000256" key="2">
    <source>
        <dbReference type="ARBA" id="ARBA00022630"/>
    </source>
</evidence>
<proteinExistence type="inferred from homology"/>
<comment type="similarity">
    <text evidence="1">Belongs to the FAD-dependent oxidoreductase family.</text>
</comment>
<reference evidence="6" key="1">
    <citation type="submission" date="2022-07" db="EMBL/GenBank/DDBJ databases">
        <title>Phylogenomic reconstructions and comparative analyses of Kickxellomycotina fungi.</title>
        <authorList>
            <person name="Reynolds N.K."/>
            <person name="Stajich J.E."/>
            <person name="Barry K."/>
            <person name="Grigoriev I.V."/>
            <person name="Crous P."/>
            <person name="Smith M.E."/>
        </authorList>
    </citation>
    <scope>NUCLEOTIDE SEQUENCE</scope>
    <source>
        <strain evidence="6">NRRL 3115</strain>
    </source>
</reference>
<dbReference type="PRINTS" id="PR00368">
    <property type="entry name" value="FADPNR"/>
</dbReference>
<evidence type="ECO:0000313" key="6">
    <source>
        <dbReference type="EMBL" id="KAJ2676238.1"/>
    </source>
</evidence>
<evidence type="ECO:0000259" key="5">
    <source>
        <dbReference type="Pfam" id="PF07992"/>
    </source>
</evidence>
<dbReference type="PANTHER" id="PTHR43735">
    <property type="entry name" value="APOPTOSIS-INDUCING FACTOR 1"/>
    <property type="match status" value="1"/>
</dbReference>
<evidence type="ECO:0000256" key="4">
    <source>
        <dbReference type="ARBA" id="ARBA00023002"/>
    </source>
</evidence>
<gene>
    <name evidence="6" type="ORF">GGI25_003625</name>
</gene>
<evidence type="ECO:0000256" key="1">
    <source>
        <dbReference type="ARBA" id="ARBA00006442"/>
    </source>
</evidence>
<dbReference type="InterPro" id="IPR036188">
    <property type="entry name" value="FAD/NAD-bd_sf"/>
</dbReference>
<dbReference type="SUPFAM" id="SSF51905">
    <property type="entry name" value="FAD/NAD(P)-binding domain"/>
    <property type="match status" value="1"/>
</dbReference>
<protein>
    <recommendedName>
        <fullName evidence="5">FAD/NAD(P)-binding domain-containing protein</fullName>
    </recommendedName>
</protein>
<dbReference type="Proteomes" id="UP001151518">
    <property type="component" value="Unassembled WGS sequence"/>
</dbReference>
<dbReference type="OrthoDB" id="202203at2759"/>
<dbReference type="PRINTS" id="PR00469">
    <property type="entry name" value="PNDRDTASEII"/>
</dbReference>
<organism evidence="6 7">
    <name type="scientific">Coemansia spiralis</name>
    <dbReference type="NCBI Taxonomy" id="417178"/>
    <lineage>
        <taxon>Eukaryota</taxon>
        <taxon>Fungi</taxon>
        <taxon>Fungi incertae sedis</taxon>
        <taxon>Zoopagomycota</taxon>
        <taxon>Kickxellomycotina</taxon>
        <taxon>Kickxellomycetes</taxon>
        <taxon>Kickxellales</taxon>
        <taxon>Kickxellaceae</taxon>
        <taxon>Coemansia</taxon>
    </lineage>
</organism>
<comment type="caution">
    <text evidence="6">The sequence shown here is derived from an EMBL/GenBank/DDBJ whole genome shotgun (WGS) entry which is preliminary data.</text>
</comment>
<dbReference type="GO" id="GO:0050660">
    <property type="term" value="F:flavin adenine dinucleotide binding"/>
    <property type="evidence" value="ECO:0007669"/>
    <property type="project" value="TreeGrafter"/>
</dbReference>
<dbReference type="Pfam" id="PF07992">
    <property type="entry name" value="Pyr_redox_2"/>
    <property type="match status" value="1"/>
</dbReference>
<dbReference type="GO" id="GO:0004174">
    <property type="term" value="F:electron-transferring-flavoprotein dehydrogenase activity"/>
    <property type="evidence" value="ECO:0007669"/>
    <property type="project" value="TreeGrafter"/>
</dbReference>
<keyword evidence="4" id="KW-0560">Oxidoreductase</keyword>
<dbReference type="EMBL" id="JANBTW010000041">
    <property type="protein sequence ID" value="KAJ2676238.1"/>
    <property type="molecule type" value="Genomic_DNA"/>
</dbReference>
<name>A0A9W8G1Q2_9FUNG</name>
<dbReference type="InterPro" id="IPR023753">
    <property type="entry name" value="FAD/NAD-binding_dom"/>
</dbReference>
<accession>A0A9W8G1Q2</accession>
<keyword evidence="3" id="KW-0274">FAD</keyword>
<dbReference type="AlphaFoldDB" id="A0A9W8G1Q2"/>
<dbReference type="GO" id="GO:0005737">
    <property type="term" value="C:cytoplasm"/>
    <property type="evidence" value="ECO:0007669"/>
    <property type="project" value="TreeGrafter"/>
</dbReference>
<dbReference type="Gene3D" id="3.50.50.100">
    <property type="match status" value="1"/>
</dbReference>
<sequence length="408" mass="43997">MTQQAVEKSREISIVVVGGSYAGASAAKKLTGLSKKGYTGVKVTLIDQSTHYFHAVGFPKALVNPRYAEKAFLPFSAFFDTASRHEFVNAKLLRIVDNHHIEVTGGKQIYFDYLVVATGGQSPGPINITGCNKEQGVAEIAKLREGLENARSVLVIGGGPAGVEIAGSVADTYPDKKVTLVHSGSRLLPLNFCETLGAGAKAKLESIGVSVVLNERIELPSDFAYASEIGSRVLKGASGNEYESDAQILAVGFQVHAEFFNPLEQELGQTLRTDKGFVRVKPTLQVDCDMLPNIFVAGDVSNLPVTTKYGFKAEMQGSTAADNIKKLIDAGLDSMTRQDTAPVPGLSKWVDYVDATLVPIGSQLGVAQLLKIPFGQSAIGNFLVRNLKTKDFMLWLRKGYFRFKDSSE</sequence>
<evidence type="ECO:0000313" key="7">
    <source>
        <dbReference type="Proteomes" id="UP001151518"/>
    </source>
</evidence>
<feature type="domain" description="FAD/NAD(P)-binding" evidence="5">
    <location>
        <begin position="13"/>
        <end position="304"/>
    </location>
</feature>